<feature type="compositionally biased region" description="Basic and acidic residues" evidence="1">
    <location>
        <begin position="189"/>
        <end position="205"/>
    </location>
</feature>
<reference evidence="2" key="1">
    <citation type="submission" date="2022-11" db="EMBL/GenBank/DDBJ databases">
        <title>Minimal conservation of predation-associated metabolite biosynthetic gene clusters underscores biosynthetic potential of Myxococcota including descriptions for ten novel species: Archangium lansinium sp. nov., Myxococcus landrumus sp. nov., Nannocystis bai.</title>
        <authorList>
            <person name="Ahearne A."/>
            <person name="Stevens C."/>
            <person name="Phillips K."/>
        </authorList>
    </citation>
    <scope>NUCLEOTIDE SEQUENCE</scope>
    <source>
        <strain evidence="2">Na p29</strain>
    </source>
</reference>
<gene>
    <name evidence="2" type="ORF">OV079_37795</name>
</gene>
<feature type="compositionally biased region" description="Low complexity" evidence="1">
    <location>
        <begin position="208"/>
        <end position="228"/>
    </location>
</feature>
<dbReference type="EMBL" id="JAPNKE010000002">
    <property type="protein sequence ID" value="MCY1011217.1"/>
    <property type="molecule type" value="Genomic_DNA"/>
</dbReference>
<evidence type="ECO:0000313" key="2">
    <source>
        <dbReference type="EMBL" id="MCY1011217.1"/>
    </source>
</evidence>
<name>A0A9X3J022_9BACT</name>
<feature type="compositionally biased region" description="Low complexity" evidence="1">
    <location>
        <begin position="239"/>
        <end position="249"/>
    </location>
</feature>
<evidence type="ECO:0000313" key="3">
    <source>
        <dbReference type="Proteomes" id="UP001150924"/>
    </source>
</evidence>
<dbReference type="AlphaFoldDB" id="A0A9X3J022"/>
<evidence type="ECO:0000256" key="1">
    <source>
        <dbReference type="SAM" id="MobiDB-lite"/>
    </source>
</evidence>
<protein>
    <submittedName>
        <fullName evidence="2">Uncharacterized protein</fullName>
    </submittedName>
</protein>
<organism evidence="2 3">
    <name type="scientific">Nannocystis pusilla</name>
    <dbReference type="NCBI Taxonomy" id="889268"/>
    <lineage>
        <taxon>Bacteria</taxon>
        <taxon>Pseudomonadati</taxon>
        <taxon>Myxococcota</taxon>
        <taxon>Polyangia</taxon>
        <taxon>Nannocystales</taxon>
        <taxon>Nannocystaceae</taxon>
        <taxon>Nannocystis</taxon>
    </lineage>
</organism>
<accession>A0A9X3J022</accession>
<proteinExistence type="predicted"/>
<comment type="caution">
    <text evidence="2">The sequence shown here is derived from an EMBL/GenBank/DDBJ whole genome shotgun (WGS) entry which is preliminary data.</text>
</comment>
<dbReference type="Proteomes" id="UP001150924">
    <property type="component" value="Unassembled WGS sequence"/>
</dbReference>
<sequence>MTWHFCAVGLSLFPGSNIFSQWRSAARGVFGSYLSVTGTSQSWNMFAPNPPRANTFMKTVVVLPDGTRWDIGYNSYSYRPFPWIYNDRMRKMHRRMIGKGKSYLRPWSFFVCRNWFLDYGTPAAKVEMWRITTKIPTPEQVATKGWYRPKDLKATHELVESHSCLKNGQLPAFMKQRYGLELDEADQRELEAARDKQARQAEQRRRNGPLAATGAGAPSPAPPASTRLPPRRSSRRPSRPAAPRTAMASRIDRRERPARVAEDLELPLCKLSLDFRDGLRDMA</sequence>
<dbReference type="RefSeq" id="WP_267774458.1">
    <property type="nucleotide sequence ID" value="NZ_JAPNKE010000002.1"/>
</dbReference>
<keyword evidence="3" id="KW-1185">Reference proteome</keyword>
<feature type="region of interest" description="Disordered" evidence="1">
    <location>
        <begin position="189"/>
        <end position="257"/>
    </location>
</feature>
<feature type="compositionally biased region" description="Basic residues" evidence="1">
    <location>
        <begin position="229"/>
        <end position="238"/>
    </location>
</feature>